<dbReference type="Proteomes" id="UP000515154">
    <property type="component" value="Linkage group LG1"/>
</dbReference>
<dbReference type="PANTHER" id="PTHR22050">
    <property type="entry name" value="RW1 PROTEIN HOMOLOG"/>
    <property type="match status" value="1"/>
</dbReference>
<evidence type="ECO:0000313" key="14">
    <source>
        <dbReference type="Proteomes" id="UP000515154"/>
    </source>
</evidence>
<evidence type="ECO:0000259" key="11">
    <source>
        <dbReference type="Pfam" id="PF24498"/>
    </source>
</evidence>
<keyword evidence="14" id="KW-1185">Reference proteome</keyword>
<comment type="subcellular location">
    <subcellularLocation>
        <location evidence="1">Membrane</location>
        <topology evidence="1">Single-pass type I membrane protein</topology>
    </subcellularLocation>
</comment>
<accession>A0A6P7U1E1</accession>
<evidence type="ECO:0000256" key="3">
    <source>
        <dbReference type="ARBA" id="ARBA00022692"/>
    </source>
</evidence>
<feature type="domain" description="TMEM131L fourth Ig-like" evidence="12">
    <location>
        <begin position="824"/>
        <end position="971"/>
    </location>
</feature>
<dbReference type="KEGG" id="osn:115232659"/>
<proteinExistence type="inferred from homology"/>
<feature type="domain" description="TMEM131 second Ig-like" evidence="10">
    <location>
        <begin position="204"/>
        <end position="293"/>
    </location>
</feature>
<evidence type="ECO:0000256" key="2">
    <source>
        <dbReference type="ARBA" id="ARBA00006682"/>
    </source>
</evidence>
<feature type="region of interest" description="Disordered" evidence="7">
    <location>
        <begin position="1620"/>
        <end position="1680"/>
    </location>
</feature>
<dbReference type="Pfam" id="PF24495">
    <property type="entry name" value="Ig_TMEM131_2"/>
    <property type="match status" value="1"/>
</dbReference>
<evidence type="ECO:0000313" key="15">
    <source>
        <dbReference type="RefSeq" id="XP_029658539.1"/>
    </source>
</evidence>
<keyword evidence="4" id="KW-0732">Signal</keyword>
<organism evidence="14 15">
    <name type="scientific">Octopus sinensis</name>
    <name type="common">East Asian common octopus</name>
    <dbReference type="NCBI Taxonomy" id="2607531"/>
    <lineage>
        <taxon>Eukaryota</taxon>
        <taxon>Metazoa</taxon>
        <taxon>Spiralia</taxon>
        <taxon>Lophotrochozoa</taxon>
        <taxon>Mollusca</taxon>
        <taxon>Cephalopoda</taxon>
        <taxon>Coleoidea</taxon>
        <taxon>Octopodiformes</taxon>
        <taxon>Octopoda</taxon>
        <taxon>Incirrata</taxon>
        <taxon>Octopodidae</taxon>
        <taxon>Octopus</taxon>
    </lineage>
</organism>
<evidence type="ECO:0000259" key="9">
    <source>
        <dbReference type="Pfam" id="PF12371"/>
    </source>
</evidence>
<dbReference type="Pfam" id="PF12371">
    <property type="entry name" value="TMEM131_like_N"/>
    <property type="match status" value="1"/>
</dbReference>
<dbReference type="GO" id="GO:0016020">
    <property type="term" value="C:membrane"/>
    <property type="evidence" value="ECO:0007669"/>
    <property type="project" value="UniProtKB-SubCell"/>
</dbReference>
<feature type="compositionally biased region" description="Low complexity" evidence="7">
    <location>
        <begin position="1418"/>
        <end position="1427"/>
    </location>
</feature>
<comment type="similarity">
    <text evidence="2">Belongs to the TMEM131 family.</text>
</comment>
<keyword evidence="5 8" id="KW-1133">Transmembrane helix</keyword>
<dbReference type="Pfam" id="PF24499">
    <property type="entry name" value="Ig_TMEM131L_4"/>
    <property type="match status" value="1"/>
</dbReference>
<feature type="compositionally biased region" description="Polar residues" evidence="7">
    <location>
        <begin position="1667"/>
        <end position="1680"/>
    </location>
</feature>
<dbReference type="Pfam" id="PF24498">
    <property type="entry name" value="Ig_TMEM131L_3"/>
    <property type="match status" value="1"/>
</dbReference>
<dbReference type="InterPro" id="IPR013783">
    <property type="entry name" value="Ig-like_fold"/>
</dbReference>
<feature type="compositionally biased region" description="Polar residues" evidence="7">
    <location>
        <begin position="1338"/>
        <end position="1353"/>
    </location>
</feature>
<evidence type="ECO:0000256" key="1">
    <source>
        <dbReference type="ARBA" id="ARBA00004479"/>
    </source>
</evidence>
<dbReference type="Gene3D" id="2.60.40.10">
    <property type="entry name" value="Immunoglobulins"/>
    <property type="match status" value="2"/>
</dbReference>
<reference evidence="15" key="1">
    <citation type="submission" date="2025-08" db="UniProtKB">
        <authorList>
            <consortium name="RefSeq"/>
        </authorList>
    </citation>
    <scope>IDENTIFICATION</scope>
</reference>
<dbReference type="InterPro" id="IPR055435">
    <property type="entry name" value="Ig_TMEM131L_3"/>
</dbReference>
<evidence type="ECO:0000256" key="8">
    <source>
        <dbReference type="SAM" id="Phobius"/>
    </source>
</evidence>
<feature type="compositionally biased region" description="Polar residues" evidence="7">
    <location>
        <begin position="1278"/>
        <end position="1294"/>
    </location>
</feature>
<dbReference type="InterPro" id="IPR022113">
    <property type="entry name" value="TMEM131L_N"/>
</dbReference>
<evidence type="ECO:0000259" key="12">
    <source>
        <dbReference type="Pfam" id="PF24499"/>
    </source>
</evidence>
<protein>
    <submittedName>
        <fullName evidence="15">Transmembrane protein 131 isoform X1</fullName>
    </submittedName>
</protein>
<dbReference type="InterPro" id="IPR039877">
    <property type="entry name" value="TMEM131-like"/>
</dbReference>
<dbReference type="RefSeq" id="XP_029658539.1">
    <property type="nucleotide sequence ID" value="XM_029802679.2"/>
</dbReference>
<feature type="compositionally biased region" description="Low complexity" evidence="7">
    <location>
        <begin position="1439"/>
        <end position="1448"/>
    </location>
</feature>
<evidence type="ECO:0000259" key="10">
    <source>
        <dbReference type="Pfam" id="PF24495"/>
    </source>
</evidence>
<feature type="domain" description="Transmembrane protein 131-like N-terminal" evidence="9">
    <location>
        <begin position="104"/>
        <end position="187"/>
    </location>
</feature>
<dbReference type="InterPro" id="IPR056311">
    <property type="entry name" value="TMEM131_Ig_2"/>
</dbReference>
<feature type="region of interest" description="Disordered" evidence="7">
    <location>
        <begin position="1195"/>
        <end position="1218"/>
    </location>
</feature>
<feature type="region of interest" description="Disordered" evidence="7">
    <location>
        <begin position="1278"/>
        <end position="1461"/>
    </location>
</feature>
<feature type="compositionally biased region" description="Low complexity" evidence="7">
    <location>
        <begin position="1623"/>
        <end position="1659"/>
    </location>
</feature>
<feature type="region of interest" description="Disordered" evidence="7">
    <location>
        <begin position="1532"/>
        <end position="1572"/>
    </location>
</feature>
<evidence type="ECO:0000256" key="4">
    <source>
        <dbReference type="ARBA" id="ARBA00022729"/>
    </source>
</evidence>
<dbReference type="InterPro" id="IPR055436">
    <property type="entry name" value="Ig_TMEM131L_4"/>
</dbReference>
<feature type="transmembrane region" description="Helical" evidence="8">
    <location>
        <begin position="1121"/>
        <end position="1142"/>
    </location>
</feature>
<sequence length="1878" mass="210733">MAAASSREVVVVVAGTESSTQQRPQRNKDKMALDLFHLIFLFHYFQHYYTHVAAVESHSQAFIQTDKHLTYIVGDLHHLPLEIKPGESYSELNFHEENNLPNGVRLDPTMLDFGEHPVGMPHLQQVSVHNADTKTSLHLLSISGSTAHFHCSFFQDKMVPPGGNTTFDVVFLARQVGPVENTLYIHTTQGSFKYQVFGVGIPNPYRLRPYLGAKVPLNSSFSSLIEMHNPHSSTLQVVGMFSSAGDLHLELPTGDREAITSLWEIPPYETKPVMRANFIGRVETNHTAFIRIKTNHEHIRGVLILPVEVEVTSAPGIYSPVEMIDFGILRTLDEPQTVQLNLVNTGLRPVHVTGVSLSPPNDAISVEFRPMKLQPDVLRRVAVAQITFRATKALNPRQWSGKIVVKSKHNMNKLSIPYQVNVLHGSLVYNANSTHFYSGSFMRNHTRSLAFTNTFNFSIVIYNVSLPHGIHKYFSIRNFSKPVIIRPQETLVPFLLHFHPNTTSLHFTSQIIIQTNASSFSIPIIVYSGLLKVIHHRPEKSKGQLDFGTTGVGEHRSITFTIQNNNPVNIVIAEFSCSMNQSSLQLLGIEKGNGTTLTKFHNISDIDTDPLILKPYHIAVFSVNVTAALYEGMFSGQVLIVTQFQTLFIPVSLRTAKGSLNAIPEKLIFDRVYPGKIPYKVLQIHSTFEAYMKVTQVSFRPADSRFYYRPASDGQVILEPLKYNRIGRIYFDAKRGCDEECYVGLPTHTPAGHQWLLGLELDREVADTDQYLYTHLQQKWDRVARVDQSTANVTIELDTNQVRGFLFSAQAHLYWPALIRKCKIKFPLTQIGNVSLSDFIVENPGDVPVLIQIFTLPVYPNPQTIVDLMSNRLASDLSDYIETDDRDIFILPDLEHSYSTPNSQLHRYRKHIENTLGIKPHKETITALLSPGTKLKFQVGFRPKDDLSRTSLIIIRNNLTIIDSLVVQGQGGQGEMRFSNRKAGSRTPLLFEMTEKHLKNCDKKKQGKNSLPHFTVKRMFTMRNTGELPFYVHGFSINSSPCEGYGFKVLDCAGFELLPNGSQKIDIAFTPDFTMSRIRRVLTISTSLGPPVNFTLQATVPPYMLARCAAALPRPSWEMGLYYAFICIIVVLTLCVFITAYLEAKRICVADSYRRKLKVLNGTQPYEKGKAFDLKNISGLSSVSKTLPQNSSVVTEGRASRLLPESSTNHTDHTNNKRDKQWTFKANYLFKKLPTIFSIFGYKRKPNILKVNSHEKDTKDLSNNLKAAIYDVKNCSANSSEDFSERSNSGQNNVVRKKTRPGKRCNNDLNSTEFSDKKNVSNTDTNQSRKSNYDTKDFNSSSFETKLNSNGRISSEERRGNTCSVIEEDKPTPVKAEVQTNKNGKNRKKKNKQENKEQNTKSQFTTMKDVTDEKDETSSTTTESSTGDFEEKNCSREASNNSNNFSEVSKSKSKKSKPVEKHSPIIEDIVYADDDFELTTRSKAHKKIKVNPKDTYGGNIWKPNTLALPYNLEPKKSPERKEYTVEVVNKTKKAPRQNKGKARLGYTTSSEDDNASSRSENDYMRKCKDPWDTPARVAPIGDLSDLASQTENFALQHNRSYTSSPIQTALSTPSFYPNTTEISSSPLPSSPASSSVSSRSSSYSSVVSNNNNIDNTNNTHMLIGPSASVQKSNKSCSSPASPVENKWNEFNLFADHGLSGAFTTRCSQPSNYTNSPASPSVYNNFSLPSIRENQISSSLIDTSIGSENQAAPQFSLDSFSSNNSMSSTAPNFYNYNLLQSAMTTSCTQAEPEYKVKSENWPNYLMQQTSVPETPWNYSPLSPTMWATSGNLQTSSFETLPSTSTYDPFNPMARIWGPPRSSSSNTNFDWNVPHNHLKD</sequence>
<dbReference type="InterPro" id="IPR055437">
    <property type="entry name" value="TMEM131L_Ig_5"/>
</dbReference>
<evidence type="ECO:0000256" key="5">
    <source>
        <dbReference type="ARBA" id="ARBA00022989"/>
    </source>
</evidence>
<evidence type="ECO:0000256" key="7">
    <source>
        <dbReference type="SAM" id="MobiDB-lite"/>
    </source>
</evidence>
<feature type="compositionally biased region" description="Polar residues" evidence="7">
    <location>
        <begin position="1320"/>
        <end position="1330"/>
    </location>
</feature>
<feature type="compositionally biased region" description="Basic residues" evidence="7">
    <location>
        <begin position="1532"/>
        <end position="1542"/>
    </location>
</feature>
<feature type="compositionally biased region" description="Basic and acidic residues" evidence="7">
    <location>
        <begin position="1559"/>
        <end position="1571"/>
    </location>
</feature>
<dbReference type="Pfam" id="PF24501">
    <property type="entry name" value="Ig_TMEM131L_5"/>
    <property type="match status" value="1"/>
</dbReference>
<feature type="domain" description="TMEM131L fifth Ig-like" evidence="13">
    <location>
        <begin position="1024"/>
        <end position="1089"/>
    </location>
</feature>
<evidence type="ECO:0000256" key="6">
    <source>
        <dbReference type="ARBA" id="ARBA00023136"/>
    </source>
</evidence>
<keyword evidence="6 8" id="KW-0472">Membrane</keyword>
<dbReference type="PANTHER" id="PTHR22050:SF0">
    <property type="entry name" value="TRANSMEMBRANE PROTEIN 131 HOMOLOG"/>
    <property type="match status" value="1"/>
</dbReference>
<feature type="domain" description="TMEM131L third Ig-like" evidence="11">
    <location>
        <begin position="444"/>
        <end position="528"/>
    </location>
</feature>
<gene>
    <name evidence="15" type="primary">LOC115232659</name>
</gene>
<keyword evidence="3 8" id="KW-0812">Transmembrane</keyword>
<evidence type="ECO:0000259" key="13">
    <source>
        <dbReference type="Pfam" id="PF24501"/>
    </source>
</evidence>
<name>A0A6P7U1E1_9MOLL</name>